<dbReference type="GO" id="GO:0051920">
    <property type="term" value="F:peroxiredoxin activity"/>
    <property type="evidence" value="ECO:0007669"/>
    <property type="project" value="InterPro"/>
</dbReference>
<dbReference type="KEGG" id="npy:NPRO_19320"/>
<proteinExistence type="predicted"/>
<dbReference type="SUPFAM" id="SSF69118">
    <property type="entry name" value="AhpD-like"/>
    <property type="match status" value="1"/>
</dbReference>
<gene>
    <name evidence="2" type="ORF">NPRO_19320</name>
</gene>
<sequence length="81" mass="9240">MPYIRFVPEEEAEGELVRLYEEARKRAGKVFHIVQAASLAPRQLRASMGIYREIMFGDSPLSRAQREMIAVAVSRANACHY</sequence>
<dbReference type="Proteomes" id="UP000662873">
    <property type="component" value="Chromosome"/>
</dbReference>
<evidence type="ECO:0000313" key="3">
    <source>
        <dbReference type="Proteomes" id="UP000662873"/>
    </source>
</evidence>
<evidence type="ECO:0000259" key="1">
    <source>
        <dbReference type="Pfam" id="PF02627"/>
    </source>
</evidence>
<protein>
    <submittedName>
        <fullName evidence="2">Peroxidase</fullName>
    </submittedName>
</protein>
<reference evidence="2" key="1">
    <citation type="journal article" name="DNA Res.">
        <title>The physiological potential of anammox bacteria as revealed by their core genome structure.</title>
        <authorList>
            <person name="Okubo T."/>
            <person name="Toyoda A."/>
            <person name="Fukuhara K."/>
            <person name="Uchiyama I."/>
            <person name="Harigaya Y."/>
            <person name="Kuroiwa M."/>
            <person name="Suzuki T."/>
            <person name="Murakami Y."/>
            <person name="Suwa Y."/>
            <person name="Takami H."/>
        </authorList>
    </citation>
    <scope>NUCLEOTIDE SEQUENCE</scope>
    <source>
        <strain evidence="2">317325-2</strain>
    </source>
</reference>
<keyword evidence="2" id="KW-0560">Oxidoreductase</keyword>
<dbReference type="Pfam" id="PF02627">
    <property type="entry name" value="CMD"/>
    <property type="match status" value="1"/>
</dbReference>
<keyword evidence="2" id="KW-0575">Peroxidase</keyword>
<dbReference type="InterPro" id="IPR003779">
    <property type="entry name" value="CMD-like"/>
</dbReference>
<name>A0A809S5L8_9BACT</name>
<organism evidence="2 3">
    <name type="scientific">Candidatus Nitrosymbiomonas proteolyticus</name>
    <dbReference type="NCBI Taxonomy" id="2608984"/>
    <lineage>
        <taxon>Bacteria</taxon>
        <taxon>Bacillati</taxon>
        <taxon>Armatimonadota</taxon>
        <taxon>Armatimonadota incertae sedis</taxon>
        <taxon>Candidatus Nitrosymbiomonas</taxon>
    </lineage>
</organism>
<feature type="domain" description="Carboxymuconolactone decarboxylase-like" evidence="1">
    <location>
        <begin position="46"/>
        <end position="81"/>
    </location>
</feature>
<dbReference type="AlphaFoldDB" id="A0A809S5L8"/>
<dbReference type="Gene3D" id="1.20.1290.10">
    <property type="entry name" value="AhpD-like"/>
    <property type="match status" value="1"/>
</dbReference>
<dbReference type="InterPro" id="IPR029032">
    <property type="entry name" value="AhpD-like"/>
</dbReference>
<accession>A0A809S5L8</accession>
<dbReference type="EMBL" id="AP021858">
    <property type="protein sequence ID" value="BBO24337.1"/>
    <property type="molecule type" value="Genomic_DNA"/>
</dbReference>
<evidence type="ECO:0000313" key="2">
    <source>
        <dbReference type="EMBL" id="BBO24337.1"/>
    </source>
</evidence>